<reference evidence="7" key="1">
    <citation type="submission" date="2011-05" db="EMBL/GenBank/DDBJ databases">
        <authorList>
            <person name="Richards S.R."/>
            <person name="Qu J."/>
            <person name="Jiang H."/>
            <person name="Jhangiani S.N."/>
            <person name="Agravi P."/>
            <person name="Goodspeed R."/>
            <person name="Gross S."/>
            <person name="Mandapat C."/>
            <person name="Jackson L."/>
            <person name="Mathew T."/>
            <person name="Pu L."/>
            <person name="Thornton R."/>
            <person name="Saada N."/>
            <person name="Wilczek-Boney K.B."/>
            <person name="Lee S."/>
            <person name="Kovar C."/>
            <person name="Wu Y."/>
            <person name="Scherer S.E."/>
            <person name="Worley K.C."/>
            <person name="Muzny D.M."/>
            <person name="Gibbs R."/>
        </authorList>
    </citation>
    <scope>NUCLEOTIDE SEQUENCE</scope>
    <source>
        <strain evidence="7">Brora</strain>
    </source>
</reference>
<keyword evidence="7" id="KW-1185">Reference proteome</keyword>
<keyword evidence="4" id="KW-0812">Transmembrane</keyword>
<dbReference type="AlphaFoldDB" id="T1JAU7"/>
<dbReference type="InterPro" id="IPR043159">
    <property type="entry name" value="Lectin_gal-bd_sf"/>
</dbReference>
<feature type="region of interest" description="Disordered" evidence="3">
    <location>
        <begin position="433"/>
        <end position="466"/>
    </location>
</feature>
<reference evidence="6" key="2">
    <citation type="submission" date="2015-02" db="UniProtKB">
        <authorList>
            <consortium name="EnsemblMetazoa"/>
        </authorList>
    </citation>
    <scope>IDENTIFICATION</scope>
</reference>
<accession>T1JAU7</accession>
<feature type="compositionally biased region" description="Low complexity" evidence="3">
    <location>
        <begin position="265"/>
        <end position="276"/>
    </location>
</feature>
<dbReference type="OMA" id="HQLCPSR"/>
<keyword evidence="4" id="KW-0472">Membrane</keyword>
<dbReference type="Proteomes" id="UP000014500">
    <property type="component" value="Unassembled WGS sequence"/>
</dbReference>
<dbReference type="Pfam" id="PF02140">
    <property type="entry name" value="SUEL_Lectin"/>
    <property type="match status" value="2"/>
</dbReference>
<evidence type="ECO:0000256" key="4">
    <source>
        <dbReference type="SAM" id="Phobius"/>
    </source>
</evidence>
<dbReference type="EMBL" id="JH432004">
    <property type="status" value="NOT_ANNOTATED_CDS"/>
    <property type="molecule type" value="Genomic_DNA"/>
</dbReference>
<feature type="compositionally biased region" description="Acidic residues" evidence="3">
    <location>
        <begin position="244"/>
        <end position="264"/>
    </location>
</feature>
<evidence type="ECO:0000259" key="5">
    <source>
        <dbReference type="PROSITE" id="PS50228"/>
    </source>
</evidence>
<dbReference type="InterPro" id="IPR000922">
    <property type="entry name" value="Lectin_gal-bd_dom"/>
</dbReference>
<dbReference type="PROSITE" id="PS50228">
    <property type="entry name" value="SUEL_LECTIN"/>
    <property type="match status" value="2"/>
</dbReference>
<feature type="domain" description="SUEL-type lectin" evidence="5">
    <location>
        <begin position="139"/>
        <end position="230"/>
    </location>
</feature>
<dbReference type="FunFam" id="2.60.120.740:FF:000003">
    <property type="entry name" value="Protein eva-1 homolog C"/>
    <property type="match status" value="1"/>
</dbReference>
<feature type="compositionally biased region" description="Polar residues" evidence="3">
    <location>
        <begin position="456"/>
        <end position="466"/>
    </location>
</feature>
<evidence type="ECO:0000256" key="3">
    <source>
        <dbReference type="SAM" id="MobiDB-lite"/>
    </source>
</evidence>
<name>T1JAU7_STRMM</name>
<dbReference type="HOGENOM" id="CLU_019542_1_0_1"/>
<keyword evidence="4" id="KW-1133">Transmembrane helix</keyword>
<evidence type="ECO:0000313" key="7">
    <source>
        <dbReference type="Proteomes" id="UP000014500"/>
    </source>
</evidence>
<feature type="region of interest" description="Disordered" evidence="3">
    <location>
        <begin position="240"/>
        <end position="317"/>
    </location>
</feature>
<feature type="domain" description="SUEL-type lectin" evidence="5">
    <location>
        <begin position="17"/>
        <end position="130"/>
    </location>
</feature>
<evidence type="ECO:0000313" key="6">
    <source>
        <dbReference type="EnsemblMetazoa" id="SMAR010871-PA"/>
    </source>
</evidence>
<organism evidence="6 7">
    <name type="scientific">Strigamia maritima</name>
    <name type="common">European centipede</name>
    <name type="synonym">Geophilus maritimus</name>
    <dbReference type="NCBI Taxonomy" id="126957"/>
    <lineage>
        <taxon>Eukaryota</taxon>
        <taxon>Metazoa</taxon>
        <taxon>Ecdysozoa</taxon>
        <taxon>Arthropoda</taxon>
        <taxon>Myriapoda</taxon>
        <taxon>Chilopoda</taxon>
        <taxon>Pleurostigmophora</taxon>
        <taxon>Geophilomorpha</taxon>
        <taxon>Linotaeniidae</taxon>
        <taxon>Strigamia</taxon>
    </lineage>
</organism>
<dbReference type="eggNOG" id="KOG4729">
    <property type="taxonomic scope" value="Eukaryota"/>
</dbReference>
<evidence type="ECO:0000256" key="1">
    <source>
        <dbReference type="ARBA" id="ARBA00022734"/>
    </source>
</evidence>
<dbReference type="GO" id="GO:0030246">
    <property type="term" value="F:carbohydrate binding"/>
    <property type="evidence" value="ECO:0007669"/>
    <property type="project" value="UniProtKB-KW"/>
</dbReference>
<sequence>MALTLLSGTLRTFQKHACDDGLLIIKCPHGTTISIQLAQYGRQAPNYLICPPTGVVDTPEPDPPPRYLGTDMPNQLQNDSVNCLSASSLQTVVDSCQEKKTCRIQTSPETFGSDPCPGIRKYVEVAYKCRPNEFRSKVICEGEALQLKCQLASRIAIYSANFGRTHHGSVECRQPEGLPEEDCQASYATETVMRICHGRRKCSMTADSETFGNPCEEPTRKYLRVVYTCAPKKILKDRYQGGVDSEDTEEDSNEGDEELVEEPSYDPSSSPEFYDPNTRLSPKPTKDTKRKSDPPSSGPYPSSLPAPSDASDEDSLSDLEGDLQVNCTSAVSIAPNTDRVIGFVVEWIAARKFIRVNSEKLILYLALSFGAGLVAFMGLVIAWLVVARKRDKKRVKVNITDPLPDAFAEEISDVDQDISDLTRPAHQESVEVVRFSTRSTTRRQGDSDTNPRAPMSRTQQSNFYYS</sequence>
<dbReference type="CDD" id="cd22829">
    <property type="entry name" value="Gal_Rha_Lectin_EVA1_EVA1C_rpt2"/>
    <property type="match status" value="1"/>
</dbReference>
<proteinExistence type="predicted"/>
<dbReference type="CDD" id="cd22828">
    <property type="entry name" value="Gal_Rha_Lectin_EVA1_EVA1C_rpt1"/>
    <property type="match status" value="1"/>
</dbReference>
<feature type="compositionally biased region" description="Basic and acidic residues" evidence="3">
    <location>
        <begin position="284"/>
        <end position="293"/>
    </location>
</feature>
<evidence type="ECO:0000256" key="2">
    <source>
        <dbReference type="ARBA" id="ARBA00022737"/>
    </source>
</evidence>
<dbReference type="PANTHER" id="PTHR46780">
    <property type="entry name" value="PROTEIN EVA-1"/>
    <property type="match status" value="1"/>
</dbReference>
<dbReference type="STRING" id="126957.T1JAU7"/>
<protein>
    <recommendedName>
        <fullName evidence="5">SUEL-type lectin domain-containing protein</fullName>
    </recommendedName>
</protein>
<keyword evidence="2" id="KW-0677">Repeat</keyword>
<keyword evidence="1" id="KW-0430">Lectin</keyword>
<dbReference type="EnsemblMetazoa" id="SMAR010871-RA">
    <property type="protein sequence ID" value="SMAR010871-PA"/>
    <property type="gene ID" value="SMAR010871"/>
</dbReference>
<dbReference type="PhylomeDB" id="T1JAU7"/>
<dbReference type="Gene3D" id="2.60.120.740">
    <property type="match status" value="2"/>
</dbReference>
<feature type="transmembrane region" description="Helical" evidence="4">
    <location>
        <begin position="361"/>
        <end position="386"/>
    </location>
</feature>